<name>A0A8H3WP73_9PEZI</name>
<organism evidence="3 4">
    <name type="scientific">Colletotrichum asianum</name>
    <dbReference type="NCBI Taxonomy" id="702518"/>
    <lineage>
        <taxon>Eukaryota</taxon>
        <taxon>Fungi</taxon>
        <taxon>Dikarya</taxon>
        <taxon>Ascomycota</taxon>
        <taxon>Pezizomycotina</taxon>
        <taxon>Sordariomycetes</taxon>
        <taxon>Hypocreomycetidae</taxon>
        <taxon>Glomerellales</taxon>
        <taxon>Glomerellaceae</taxon>
        <taxon>Colletotrichum</taxon>
        <taxon>Colletotrichum gloeosporioides species complex</taxon>
    </lineage>
</organism>
<dbReference type="InterPro" id="IPR001357">
    <property type="entry name" value="BRCT_dom"/>
</dbReference>
<protein>
    <recommendedName>
        <fullName evidence="2">BRCT domain-containing protein</fullName>
    </recommendedName>
</protein>
<feature type="compositionally biased region" description="Acidic residues" evidence="1">
    <location>
        <begin position="339"/>
        <end position="353"/>
    </location>
</feature>
<dbReference type="SUPFAM" id="SSF52113">
    <property type="entry name" value="BRCT domain"/>
    <property type="match status" value="1"/>
</dbReference>
<reference evidence="3 4" key="1">
    <citation type="submission" date="2019-12" db="EMBL/GenBank/DDBJ databases">
        <title>A genome sequence resource for the geographically widespread anthracnose pathogen Colletotrichum asianum.</title>
        <authorList>
            <person name="Meng Y."/>
        </authorList>
    </citation>
    <scope>NUCLEOTIDE SEQUENCE [LARGE SCALE GENOMIC DNA]</scope>
    <source>
        <strain evidence="3 4">ICMP 18580</strain>
    </source>
</reference>
<comment type="caution">
    <text evidence="3">The sequence shown here is derived from an EMBL/GenBank/DDBJ whole genome shotgun (WGS) entry which is preliminary data.</text>
</comment>
<dbReference type="EMBL" id="WOWK01000007">
    <property type="protein sequence ID" value="KAF0330499.1"/>
    <property type="molecule type" value="Genomic_DNA"/>
</dbReference>
<feature type="compositionally biased region" description="Acidic residues" evidence="1">
    <location>
        <begin position="144"/>
        <end position="158"/>
    </location>
</feature>
<dbReference type="Gene3D" id="3.40.50.10190">
    <property type="entry name" value="BRCT domain"/>
    <property type="match status" value="1"/>
</dbReference>
<dbReference type="Proteomes" id="UP000434172">
    <property type="component" value="Unassembled WGS sequence"/>
</dbReference>
<proteinExistence type="predicted"/>
<feature type="compositionally biased region" description="Low complexity" evidence="1">
    <location>
        <begin position="365"/>
        <end position="380"/>
    </location>
</feature>
<feature type="compositionally biased region" description="Basic and acidic residues" evidence="1">
    <location>
        <begin position="160"/>
        <end position="206"/>
    </location>
</feature>
<accession>A0A8H3WP73</accession>
<dbReference type="PROSITE" id="PS50172">
    <property type="entry name" value="BRCT"/>
    <property type="match status" value="1"/>
</dbReference>
<evidence type="ECO:0000256" key="1">
    <source>
        <dbReference type="SAM" id="MobiDB-lite"/>
    </source>
</evidence>
<feature type="compositionally biased region" description="Basic and acidic residues" evidence="1">
    <location>
        <begin position="114"/>
        <end position="137"/>
    </location>
</feature>
<gene>
    <name evidence="3" type="ORF">GQ607_002378</name>
</gene>
<feature type="compositionally biased region" description="Basic and acidic residues" evidence="1">
    <location>
        <begin position="226"/>
        <end position="236"/>
    </location>
</feature>
<dbReference type="AlphaFoldDB" id="A0A8H3WP73"/>
<evidence type="ECO:0000259" key="2">
    <source>
        <dbReference type="PROSITE" id="PS50172"/>
    </source>
</evidence>
<feature type="region of interest" description="Disordered" evidence="1">
    <location>
        <begin position="108"/>
        <end position="399"/>
    </location>
</feature>
<evidence type="ECO:0000313" key="3">
    <source>
        <dbReference type="EMBL" id="KAF0330499.1"/>
    </source>
</evidence>
<dbReference type="Pfam" id="PF00533">
    <property type="entry name" value="BRCT"/>
    <property type="match status" value="1"/>
</dbReference>
<dbReference type="OrthoDB" id="10597471at2759"/>
<sequence>MSLEGCYVSFAGKHPQFNQDKLQAKAKKLKATHIQDKEFTEEFITNVGAKNVHLLAPDVSAIANTQKFAIAKQSRIHILHTDWLLDCERKGIKLGRAAYTHLDKETIVPDGEVDESHKEREGEETHARENTEERHSEQTQTPENDQDVDNNQDADTDAANDQRRVEKGRQEQEKAERKRKKAEENKRKEEEKAKDEKKRKGEEVTKMKKKGEKNKKYADNESSEETQDREQTRDRSMTLVAEDTGSDVEDPQQRSKKQAGKSRKSENQGSASTTKDAIRRNGLSKVKPMPVSADDSEDHSDGGDRSEDADDQSDDDEQIGNDQFEDGDNGLDMIKDEESQSDNENDMIYDEDANSSQDEYDARARSSSTGRSRSSRASSSRAEREGSHLGPTPPPDVVISQVDKLELVRDPDDKTRKSNPVKSRILFMWGKTYLVVALPGKNPRYPKQERAYLILASLYKRQADAYRNAGGRVLETFDKFNLEGLEVEDMVINIVASTPDDSKSVILARQRDEDMRNSKKTKKNVWLLYSRTTFNQAFRGRAGDHTINTRRIKTGQPALAQTRRERGTPDKYLRIQGI</sequence>
<dbReference type="InterPro" id="IPR036420">
    <property type="entry name" value="BRCT_dom_sf"/>
</dbReference>
<feature type="compositionally biased region" description="Acidic residues" evidence="1">
    <location>
        <begin position="307"/>
        <end position="329"/>
    </location>
</feature>
<evidence type="ECO:0000313" key="4">
    <source>
        <dbReference type="Proteomes" id="UP000434172"/>
    </source>
</evidence>
<keyword evidence="4" id="KW-1185">Reference proteome</keyword>
<feature type="domain" description="BRCT" evidence="2">
    <location>
        <begin position="1"/>
        <end position="101"/>
    </location>
</feature>